<organism evidence="1 2">
    <name type="scientific">Vitis rotundifolia</name>
    <name type="common">Muscadine grape</name>
    <dbReference type="NCBI Taxonomy" id="103349"/>
    <lineage>
        <taxon>Eukaryota</taxon>
        <taxon>Viridiplantae</taxon>
        <taxon>Streptophyta</taxon>
        <taxon>Embryophyta</taxon>
        <taxon>Tracheophyta</taxon>
        <taxon>Spermatophyta</taxon>
        <taxon>Magnoliopsida</taxon>
        <taxon>eudicotyledons</taxon>
        <taxon>Gunneridae</taxon>
        <taxon>Pentapetalae</taxon>
        <taxon>rosids</taxon>
        <taxon>Vitales</taxon>
        <taxon>Vitaceae</taxon>
        <taxon>Viteae</taxon>
        <taxon>Vitis</taxon>
    </lineage>
</organism>
<reference evidence="1 2" key="1">
    <citation type="journal article" date="2023" name="BMC Biotechnol.">
        <title>Vitis rotundifolia cv Carlos genome sequencing.</title>
        <authorList>
            <person name="Huff M."/>
            <person name="Hulse-Kemp A."/>
            <person name="Scheffler B."/>
            <person name="Youngblood R."/>
            <person name="Simpson S."/>
            <person name="Babiker E."/>
            <person name="Staton M."/>
        </authorList>
    </citation>
    <scope>NUCLEOTIDE SEQUENCE [LARGE SCALE GENOMIC DNA]</scope>
    <source>
        <tissue evidence="1">Leaf</tissue>
    </source>
</reference>
<accession>A0AA38ZRJ2</accession>
<keyword evidence="2" id="KW-1185">Reference proteome</keyword>
<evidence type="ECO:0000313" key="1">
    <source>
        <dbReference type="EMBL" id="KAJ9693074.1"/>
    </source>
</evidence>
<proteinExistence type="predicted"/>
<protein>
    <submittedName>
        <fullName evidence="1">Uncharacterized protein</fullName>
    </submittedName>
</protein>
<evidence type="ECO:0000313" key="2">
    <source>
        <dbReference type="Proteomes" id="UP001168098"/>
    </source>
</evidence>
<gene>
    <name evidence="1" type="ORF">PVL29_011986</name>
</gene>
<sequence length="77" mass="8909">MKNLITCSKARSLSIDTLESEFSDVPNRFIAMRPPYTWRIQLYQTSLSKDVMDSPMSLSCGLRVNKEIDFPDCTRIF</sequence>
<dbReference type="EMBL" id="JARBHA010000009">
    <property type="protein sequence ID" value="KAJ9693074.1"/>
    <property type="molecule type" value="Genomic_DNA"/>
</dbReference>
<dbReference type="AlphaFoldDB" id="A0AA38ZRJ2"/>
<dbReference type="Proteomes" id="UP001168098">
    <property type="component" value="Unassembled WGS sequence"/>
</dbReference>
<name>A0AA38ZRJ2_VITRO</name>
<comment type="caution">
    <text evidence="1">The sequence shown here is derived from an EMBL/GenBank/DDBJ whole genome shotgun (WGS) entry which is preliminary data.</text>
</comment>